<organism evidence="3 4">
    <name type="scientific">Candidatus Kaiserbacteria bacterium RIFCSPHIGHO2_02_FULL_55_25</name>
    <dbReference type="NCBI Taxonomy" id="1798498"/>
    <lineage>
        <taxon>Bacteria</taxon>
        <taxon>Candidatus Kaiseribacteriota</taxon>
    </lineage>
</organism>
<dbReference type="SUPFAM" id="SSF48452">
    <property type="entry name" value="TPR-like"/>
    <property type="match status" value="1"/>
</dbReference>
<comment type="caution">
    <text evidence="3">The sequence shown here is derived from an EMBL/GenBank/DDBJ whole genome shotgun (WGS) entry which is preliminary data.</text>
</comment>
<protein>
    <recommendedName>
        <fullName evidence="5">Outer membrane lipoprotein BamD-like domain-containing protein</fullName>
    </recommendedName>
</protein>
<name>A0A1F6E4C7_9BACT</name>
<proteinExistence type="predicted"/>
<evidence type="ECO:0008006" key="5">
    <source>
        <dbReference type="Google" id="ProtNLM"/>
    </source>
</evidence>
<keyword evidence="2" id="KW-0812">Transmembrane</keyword>
<dbReference type="InterPro" id="IPR011990">
    <property type="entry name" value="TPR-like_helical_dom_sf"/>
</dbReference>
<evidence type="ECO:0000313" key="4">
    <source>
        <dbReference type="Proteomes" id="UP000176914"/>
    </source>
</evidence>
<keyword evidence="2" id="KW-1133">Transmembrane helix</keyword>
<gene>
    <name evidence="3" type="ORF">A3C20_00685</name>
</gene>
<dbReference type="PROSITE" id="PS50005">
    <property type="entry name" value="TPR"/>
    <property type="match status" value="1"/>
</dbReference>
<evidence type="ECO:0000256" key="2">
    <source>
        <dbReference type="SAM" id="Phobius"/>
    </source>
</evidence>
<dbReference type="Proteomes" id="UP000176914">
    <property type="component" value="Unassembled WGS sequence"/>
</dbReference>
<reference evidence="3 4" key="1">
    <citation type="journal article" date="2016" name="Nat. Commun.">
        <title>Thousands of microbial genomes shed light on interconnected biogeochemical processes in an aquifer system.</title>
        <authorList>
            <person name="Anantharaman K."/>
            <person name="Brown C.T."/>
            <person name="Hug L.A."/>
            <person name="Sharon I."/>
            <person name="Castelle C.J."/>
            <person name="Probst A.J."/>
            <person name="Thomas B.C."/>
            <person name="Singh A."/>
            <person name="Wilkins M.J."/>
            <person name="Karaoz U."/>
            <person name="Brodie E.L."/>
            <person name="Williams K.H."/>
            <person name="Hubbard S.S."/>
            <person name="Banfield J.F."/>
        </authorList>
    </citation>
    <scope>NUCLEOTIDE SEQUENCE [LARGE SCALE GENOMIC DNA]</scope>
</reference>
<feature type="transmembrane region" description="Helical" evidence="2">
    <location>
        <begin position="12"/>
        <end position="31"/>
    </location>
</feature>
<dbReference type="Gene3D" id="1.25.40.10">
    <property type="entry name" value="Tetratricopeptide repeat domain"/>
    <property type="match status" value="1"/>
</dbReference>
<feature type="repeat" description="TPR" evidence="1">
    <location>
        <begin position="113"/>
        <end position="146"/>
    </location>
</feature>
<dbReference type="InterPro" id="IPR019734">
    <property type="entry name" value="TPR_rpt"/>
</dbReference>
<keyword evidence="1" id="KW-0802">TPR repeat</keyword>
<sequence length="234" mass="25203">MPNTSRNPHNIVAAALAIVAVVAIAGYFFIYRTPSTPASGPSASSTPVTTTVDGVTISGGTATVTEVPTNTVKAPDFRKPLTFNSSINAEVRAALTKQFEATVKILEGNKLSFDAWINLGTLRKVTGDYTGAETAWKYAANLYPKSTVPSDNLGSLYLDFLKNYPKAETSYKLSIANDPQDINAYQQLISLYTVYGYPSAQTGKDKALALIEQGLKANPNNQTLLDLRMQLQAQ</sequence>
<keyword evidence="2" id="KW-0472">Membrane</keyword>
<accession>A0A1F6E4C7</accession>
<evidence type="ECO:0000256" key="1">
    <source>
        <dbReference type="PROSITE-ProRule" id="PRU00339"/>
    </source>
</evidence>
<dbReference type="EMBL" id="MFLL01000033">
    <property type="protein sequence ID" value="OGG68447.1"/>
    <property type="molecule type" value="Genomic_DNA"/>
</dbReference>
<evidence type="ECO:0000313" key="3">
    <source>
        <dbReference type="EMBL" id="OGG68447.1"/>
    </source>
</evidence>
<dbReference type="AlphaFoldDB" id="A0A1F6E4C7"/>